<sequence length="443" mass="48480">MGSPLSMLESEAVALLVRLEHVQPFSLSETMVPAAALHPRALCRLEYFLHHGQARLRRRIKRYLSWLRSDAGEADAARAQRAFVVLRLEFNTLLSQFDLFADVVTQRSEHGTGVWLAGLDVAAADGLRTGTVAPGVRERLPEVACYLDRGPGAAIRRARTRLPGGAENPVAIVRVPRERMIGSGVASSLMHEVGHQGDALLGLRDSVAGEVALHAADAPARDRAVWRLWERWLGEIIPDLWAVASVGVCSTLGLIQVVSLPRAFVFRWGTDDPHPPPWIRVLLSAAVGARLYPHPQWERLRRTWVELYPLGSGRREEFARLAATIPELVELLAGHRSSALGPRTLAQAMALTDRTPQRLAAIAERWRRDPRTAALLSPSLAFAVVGQAKADGTVGPRDEGRLVEGLLRSWAFGRALGRERAAADPAVPACPARHVRCSIPDRG</sequence>
<evidence type="ECO:0000313" key="1">
    <source>
        <dbReference type="EMBL" id="MBE1458547.1"/>
    </source>
</evidence>
<evidence type="ECO:0000313" key="2">
    <source>
        <dbReference type="Proteomes" id="UP000598217"/>
    </source>
</evidence>
<name>A0ABR9HHN8_9ACTN</name>
<dbReference type="EMBL" id="JADBDY010000001">
    <property type="protein sequence ID" value="MBE1458547.1"/>
    <property type="molecule type" value="Genomic_DNA"/>
</dbReference>
<protein>
    <recommendedName>
        <fullName evidence="3">HEXXH motif-containing protein</fullName>
    </recommendedName>
</protein>
<keyword evidence="2" id="KW-1185">Reference proteome</keyword>
<dbReference type="RefSeq" id="WP_191269550.1">
    <property type="nucleotide sequence ID" value="NZ_BMXJ01000003.1"/>
</dbReference>
<proteinExistence type="predicted"/>
<gene>
    <name evidence="1" type="ORF">H4W79_002761</name>
</gene>
<accession>A0ABR9HHN8</accession>
<comment type="caution">
    <text evidence="1">The sequence shown here is derived from an EMBL/GenBank/DDBJ whole genome shotgun (WGS) entry which is preliminary data.</text>
</comment>
<dbReference type="Proteomes" id="UP000598217">
    <property type="component" value="Unassembled WGS sequence"/>
</dbReference>
<reference evidence="1 2" key="1">
    <citation type="submission" date="2020-10" db="EMBL/GenBank/DDBJ databases">
        <title>Sequencing the genomes of 1000 actinobacteria strains.</title>
        <authorList>
            <person name="Klenk H.-P."/>
        </authorList>
    </citation>
    <scope>NUCLEOTIDE SEQUENCE [LARGE SCALE GENOMIC DNA]</scope>
    <source>
        <strain evidence="1 2">DSM 45157</strain>
    </source>
</reference>
<organism evidence="1 2">
    <name type="scientific">Nocardiopsis terrae</name>
    <dbReference type="NCBI Taxonomy" id="372655"/>
    <lineage>
        <taxon>Bacteria</taxon>
        <taxon>Bacillati</taxon>
        <taxon>Actinomycetota</taxon>
        <taxon>Actinomycetes</taxon>
        <taxon>Streptosporangiales</taxon>
        <taxon>Nocardiopsidaceae</taxon>
        <taxon>Nocardiopsis</taxon>
    </lineage>
</organism>
<evidence type="ECO:0008006" key="3">
    <source>
        <dbReference type="Google" id="ProtNLM"/>
    </source>
</evidence>